<comment type="caution">
    <text evidence="8">The sequence shown here is derived from an EMBL/GenBank/DDBJ whole genome shotgun (WGS) entry which is preliminary data.</text>
</comment>
<organism evidence="8 9">
    <name type="scientific">Biformimicrobium ophioploci</name>
    <dbReference type="NCBI Taxonomy" id="3036711"/>
    <lineage>
        <taxon>Bacteria</taxon>
        <taxon>Pseudomonadati</taxon>
        <taxon>Pseudomonadota</taxon>
        <taxon>Gammaproteobacteria</taxon>
        <taxon>Cellvibrionales</taxon>
        <taxon>Microbulbiferaceae</taxon>
        <taxon>Biformimicrobium</taxon>
    </lineage>
</organism>
<evidence type="ECO:0000256" key="1">
    <source>
        <dbReference type="ARBA" id="ARBA00022490"/>
    </source>
</evidence>
<dbReference type="SUPFAM" id="SSF55315">
    <property type="entry name" value="L30e-like"/>
    <property type="match status" value="1"/>
</dbReference>
<dbReference type="InterPro" id="IPR001537">
    <property type="entry name" value="SpoU_MeTrfase"/>
</dbReference>
<dbReference type="InterPro" id="IPR013123">
    <property type="entry name" value="SpoU_subst-bd"/>
</dbReference>
<dbReference type="NCBIfam" id="TIGR00186">
    <property type="entry name" value="rRNA_methyl_3"/>
    <property type="match status" value="1"/>
</dbReference>
<reference evidence="8 9" key="1">
    <citation type="submission" date="2023-04" db="EMBL/GenBank/DDBJ databases">
        <title>Marinobulbifer ophiurae gen. nov., sp. Nov., isolate from tissue of brittle star Ophioplocus japonicus.</title>
        <authorList>
            <person name="Kawano K."/>
            <person name="Sawayama S."/>
            <person name="Nakagawa S."/>
        </authorList>
    </citation>
    <scope>NUCLEOTIDE SEQUENCE [LARGE SCALE GENOMIC DNA]</scope>
    <source>
        <strain evidence="8 9">NKW57</strain>
    </source>
</reference>
<evidence type="ECO:0000256" key="6">
    <source>
        <dbReference type="HAMAP-Rule" id="MF_01887"/>
    </source>
</evidence>
<accession>A0ABQ6LUW3</accession>
<feature type="binding site" evidence="6">
    <location>
        <position position="219"/>
    </location>
    <ligand>
        <name>S-adenosyl-L-methionine</name>
        <dbReference type="ChEBI" id="CHEBI:59789"/>
    </ligand>
</feature>
<evidence type="ECO:0000256" key="5">
    <source>
        <dbReference type="ARBA" id="ARBA00022691"/>
    </source>
</evidence>
<dbReference type="Pfam" id="PF08032">
    <property type="entry name" value="SpoU_sub_bind"/>
    <property type="match status" value="1"/>
</dbReference>
<protein>
    <recommendedName>
        <fullName evidence="6">23S rRNA (guanosine-2'-O-)-methyltransferase RlmB</fullName>
        <ecNumber evidence="6">2.1.1.185</ecNumber>
    </recommendedName>
    <alternativeName>
        <fullName evidence="6">23S rRNA (guanosine2251 2'-O)-methyltransferase</fullName>
    </alternativeName>
    <alternativeName>
        <fullName evidence="6">23S rRNA Gm2251 2'-O-methyltransferase</fullName>
    </alternativeName>
</protein>
<proteinExistence type="inferred from homology"/>
<feature type="domain" description="RNA 2-O ribose methyltransferase substrate binding" evidence="7">
    <location>
        <begin position="6"/>
        <end position="81"/>
    </location>
</feature>
<comment type="subcellular location">
    <subcellularLocation>
        <location evidence="6">Cytoplasm</location>
    </subcellularLocation>
</comment>
<evidence type="ECO:0000259" key="7">
    <source>
        <dbReference type="SMART" id="SM00967"/>
    </source>
</evidence>
<dbReference type="CDD" id="cd18103">
    <property type="entry name" value="SpoU-like_RlmB"/>
    <property type="match status" value="1"/>
</dbReference>
<keyword evidence="5 6" id="KW-0949">S-adenosyl-L-methionine</keyword>
<keyword evidence="2 6" id="KW-0698">rRNA processing</keyword>
<comment type="similarity">
    <text evidence="6">Belongs to the class IV-like SAM-binding methyltransferase superfamily. RNA methyltransferase TrmH family. RlmB subfamily.</text>
</comment>
<dbReference type="SUPFAM" id="SSF75217">
    <property type="entry name" value="alpha/beta knot"/>
    <property type="match status" value="1"/>
</dbReference>
<dbReference type="Gene3D" id="3.30.1330.30">
    <property type="match status" value="1"/>
</dbReference>
<dbReference type="EC" id="2.1.1.185" evidence="6"/>
<feature type="binding site" evidence="6">
    <location>
        <position position="228"/>
    </location>
    <ligand>
        <name>S-adenosyl-L-methionine</name>
        <dbReference type="ChEBI" id="CHEBI:59789"/>
    </ligand>
</feature>
<keyword evidence="3 6" id="KW-0489">Methyltransferase</keyword>
<name>A0ABQ6LUW3_9GAMM</name>
<dbReference type="PANTHER" id="PTHR46429:SF1">
    <property type="entry name" value="23S RRNA (GUANOSINE-2'-O-)-METHYLTRANSFERASE RLMB"/>
    <property type="match status" value="1"/>
</dbReference>
<dbReference type="PANTHER" id="PTHR46429">
    <property type="entry name" value="23S RRNA (GUANOSINE-2'-O-)-METHYLTRANSFERASE RLMB"/>
    <property type="match status" value="1"/>
</dbReference>
<evidence type="ECO:0000256" key="2">
    <source>
        <dbReference type="ARBA" id="ARBA00022552"/>
    </source>
</evidence>
<evidence type="ECO:0000313" key="9">
    <source>
        <dbReference type="Proteomes" id="UP001224392"/>
    </source>
</evidence>
<keyword evidence="1 6" id="KW-0963">Cytoplasm</keyword>
<dbReference type="SMART" id="SM00967">
    <property type="entry name" value="SpoU_sub_bind"/>
    <property type="match status" value="1"/>
</dbReference>
<keyword evidence="9" id="KW-1185">Reference proteome</keyword>
<dbReference type="InterPro" id="IPR024915">
    <property type="entry name" value="23S_rRNA_MeTrfase_RlmB"/>
</dbReference>
<evidence type="ECO:0000313" key="8">
    <source>
        <dbReference type="EMBL" id="GMG85859.1"/>
    </source>
</evidence>
<comment type="function">
    <text evidence="6">Specifically methylates the ribose of guanosine 2251 in 23S rRNA.</text>
</comment>
<evidence type="ECO:0000256" key="4">
    <source>
        <dbReference type="ARBA" id="ARBA00022679"/>
    </source>
</evidence>
<dbReference type="InterPro" id="IPR029028">
    <property type="entry name" value="Alpha/beta_knot_MTases"/>
</dbReference>
<dbReference type="NCBIfam" id="NF008386">
    <property type="entry name" value="PRK11181.1"/>
    <property type="match status" value="1"/>
</dbReference>
<keyword evidence="4 6" id="KW-0808">Transferase</keyword>
<evidence type="ECO:0000256" key="3">
    <source>
        <dbReference type="ARBA" id="ARBA00022603"/>
    </source>
</evidence>
<dbReference type="Proteomes" id="UP001224392">
    <property type="component" value="Unassembled WGS sequence"/>
</dbReference>
<dbReference type="Gene3D" id="3.40.1280.10">
    <property type="match status" value="1"/>
</dbReference>
<dbReference type="RefSeq" id="WP_285762385.1">
    <property type="nucleotide sequence ID" value="NZ_BSYJ01000001.1"/>
</dbReference>
<gene>
    <name evidence="6 8" type="primary">rlmB</name>
    <name evidence="8" type="ORF">MNKW57_01800</name>
</gene>
<dbReference type="InterPro" id="IPR029026">
    <property type="entry name" value="tRNA_m1G_MTases_N"/>
</dbReference>
<dbReference type="InterPro" id="IPR029064">
    <property type="entry name" value="Ribosomal_eL30-like_sf"/>
</dbReference>
<dbReference type="Pfam" id="PF00588">
    <property type="entry name" value="SpoU_methylase"/>
    <property type="match status" value="1"/>
</dbReference>
<dbReference type="HAMAP" id="MF_01887">
    <property type="entry name" value="23SrRNA_methyltr_B"/>
    <property type="match status" value="1"/>
</dbReference>
<dbReference type="InterPro" id="IPR004441">
    <property type="entry name" value="rRNA_MeTrfase_TrmH"/>
</dbReference>
<dbReference type="EMBL" id="BSYJ01000001">
    <property type="protein sequence ID" value="GMG85859.1"/>
    <property type="molecule type" value="Genomic_DNA"/>
</dbReference>
<feature type="binding site" evidence="6">
    <location>
        <position position="199"/>
    </location>
    <ligand>
        <name>S-adenosyl-L-methionine</name>
        <dbReference type="ChEBI" id="CHEBI:59789"/>
    </ligand>
</feature>
<comment type="catalytic activity">
    <reaction evidence="6">
        <text>guanosine(2251) in 23S rRNA + S-adenosyl-L-methionine = 2'-O-methylguanosine(2251) in 23S rRNA + S-adenosyl-L-homocysteine + H(+)</text>
        <dbReference type="Rhea" id="RHEA:24140"/>
        <dbReference type="Rhea" id="RHEA-COMP:10239"/>
        <dbReference type="Rhea" id="RHEA-COMP:10241"/>
        <dbReference type="ChEBI" id="CHEBI:15378"/>
        <dbReference type="ChEBI" id="CHEBI:57856"/>
        <dbReference type="ChEBI" id="CHEBI:59789"/>
        <dbReference type="ChEBI" id="CHEBI:74269"/>
        <dbReference type="ChEBI" id="CHEBI:74445"/>
        <dbReference type="EC" id="2.1.1.185"/>
    </reaction>
</comment>
<sequence length="247" mass="26602">MANQEIVFGLHAVQALLKSSPQRVAQLHLLRGRADQRIQKITKMAEQNQVPVRFASRQSLDDLADGNHQGVVAVCIGETRVYDEKYLWEMLGALGEAPFLLILDGVTDPHNLGACLRTADAAGVHAVIAPKDNSASLTPVARKVACGAAEVVPYITVTNLARTMQKLQEGGVWITGTAGEAEKDIYAADLAGPMALVMGAEGKGMRRLTREHCDYLVKIPMQGSVSSLNVSVATGVCLFEAQRQRRS</sequence>